<sequence>MKRSRKWLMCILVLSMLFVTACSMFTGKKATEQKDESKAENSIDNGKFKEPVMMTIAKPVNPQDKSLPSGDTIDNNILTRYVTDKTNVKFKATLTGASGDSYNQKMQVAIASNNIPDAMIVTEKQLRQLVEADMIEDLTDVYKNYAGKFMKDVYESGNNRALENATFDGKLMAIPDSVFERDTVSMLWIRQDWLDKLGLTPPKTLDDIEKVAKAFIEQDPDGNGKADTIGLTGTPYLFGSHGFDSIFSAVHAYPDFWVKDDSGKVVHGSVTPETKKGLEKLREWYKEGIIDKEFALRKDPNELVAGGKAGLFFGPWWSPWGGPIADAVKINPKADWKAYTAPLDENGEFNGKMTNISNTYAVVRKGYQHPEALMLVLNAEFSGNFSNLTNDLNPSYTPVRLVADWSDAVTRRVKQFEQYLDGNKDTSQMDYETKRLLPLIEQYAKNPTADLSTWQPAHSYMEGGKTLLEPMNEVRSLFYSQTKTMEAKWTTISKLQSETFLKIIMGREPVNSFDKYVKQFNELGGDVITKEVEEAINK</sequence>
<dbReference type="Pfam" id="PF13416">
    <property type="entry name" value="SBP_bac_8"/>
    <property type="match status" value="1"/>
</dbReference>
<dbReference type="RefSeq" id="WP_191275109.1">
    <property type="nucleotide sequence ID" value="NZ_BNDS01000017.1"/>
</dbReference>
<evidence type="ECO:0000256" key="5">
    <source>
        <dbReference type="ARBA" id="ARBA00023288"/>
    </source>
</evidence>
<feature type="signal peptide" evidence="6">
    <location>
        <begin position="1"/>
        <end position="21"/>
    </location>
</feature>
<dbReference type="Gene3D" id="3.40.190.10">
    <property type="entry name" value="Periplasmic binding protein-like II"/>
    <property type="match status" value="3"/>
</dbReference>
<name>A0ABQ3N508_9BACI</name>
<dbReference type="PROSITE" id="PS51257">
    <property type="entry name" value="PROKAR_LIPOPROTEIN"/>
    <property type="match status" value="1"/>
</dbReference>
<keyword evidence="4" id="KW-0564">Palmitate</keyword>
<evidence type="ECO:0000313" key="7">
    <source>
        <dbReference type="EMBL" id="GHI00026.1"/>
    </source>
</evidence>
<keyword evidence="5" id="KW-0449">Lipoprotein</keyword>
<dbReference type="EMBL" id="BNDS01000017">
    <property type="protein sequence ID" value="GHI00026.1"/>
    <property type="molecule type" value="Genomic_DNA"/>
</dbReference>
<evidence type="ECO:0000256" key="4">
    <source>
        <dbReference type="ARBA" id="ARBA00023139"/>
    </source>
</evidence>
<proteinExistence type="predicted"/>
<keyword evidence="3" id="KW-0472">Membrane</keyword>
<evidence type="ECO:0008006" key="9">
    <source>
        <dbReference type="Google" id="ProtNLM"/>
    </source>
</evidence>
<accession>A0ABQ3N508</accession>
<keyword evidence="2 6" id="KW-0732">Signal</keyword>
<evidence type="ECO:0000313" key="8">
    <source>
        <dbReference type="Proteomes" id="UP000637074"/>
    </source>
</evidence>
<dbReference type="SUPFAM" id="SSF53850">
    <property type="entry name" value="Periplasmic binding protein-like II"/>
    <property type="match status" value="1"/>
</dbReference>
<protein>
    <recommendedName>
        <fullName evidence="9">ABC transporter substrate-binding protein</fullName>
    </recommendedName>
</protein>
<reference evidence="7 8" key="1">
    <citation type="journal article" date="2022" name="Int. J. Syst. Evol. Microbiol.">
        <title>Neobacillus kokaensis sp. nov., isolated from soil.</title>
        <authorList>
            <person name="Yuki K."/>
            <person name="Matsubara H."/>
            <person name="Yamaguchi S."/>
        </authorList>
    </citation>
    <scope>NUCLEOTIDE SEQUENCE [LARGE SCALE GENOMIC DNA]</scope>
    <source>
        <strain evidence="7 8">LOB 377</strain>
    </source>
</reference>
<keyword evidence="1" id="KW-1003">Cell membrane</keyword>
<evidence type="ECO:0000256" key="2">
    <source>
        <dbReference type="ARBA" id="ARBA00022729"/>
    </source>
</evidence>
<dbReference type="CDD" id="cd13580">
    <property type="entry name" value="PBP2_AlgQ_like_1"/>
    <property type="match status" value="1"/>
</dbReference>
<dbReference type="PANTHER" id="PTHR43649">
    <property type="entry name" value="ARABINOSE-BINDING PROTEIN-RELATED"/>
    <property type="match status" value="1"/>
</dbReference>
<evidence type="ECO:0000256" key="1">
    <source>
        <dbReference type="ARBA" id="ARBA00022475"/>
    </source>
</evidence>
<evidence type="ECO:0000256" key="6">
    <source>
        <dbReference type="SAM" id="SignalP"/>
    </source>
</evidence>
<gene>
    <name evidence="7" type="ORF">AM1BK_35680</name>
</gene>
<feature type="chain" id="PRO_5046690871" description="ABC transporter substrate-binding protein" evidence="6">
    <location>
        <begin position="22"/>
        <end position="538"/>
    </location>
</feature>
<dbReference type="Proteomes" id="UP000637074">
    <property type="component" value="Unassembled WGS sequence"/>
</dbReference>
<evidence type="ECO:0000256" key="3">
    <source>
        <dbReference type="ARBA" id="ARBA00023136"/>
    </source>
</evidence>
<dbReference type="InterPro" id="IPR006059">
    <property type="entry name" value="SBP"/>
</dbReference>
<dbReference type="InterPro" id="IPR050490">
    <property type="entry name" value="Bact_solute-bd_prot1"/>
</dbReference>
<organism evidence="7 8">
    <name type="scientific">Neobacillus kokaensis</name>
    <dbReference type="NCBI Taxonomy" id="2759023"/>
    <lineage>
        <taxon>Bacteria</taxon>
        <taxon>Bacillati</taxon>
        <taxon>Bacillota</taxon>
        <taxon>Bacilli</taxon>
        <taxon>Bacillales</taxon>
        <taxon>Bacillaceae</taxon>
        <taxon>Neobacillus</taxon>
    </lineage>
</organism>
<dbReference type="PANTHER" id="PTHR43649:SF33">
    <property type="entry name" value="POLYGALACTURONAN_RHAMNOGALACTURONAN-BINDING PROTEIN YTCQ"/>
    <property type="match status" value="1"/>
</dbReference>
<keyword evidence="8" id="KW-1185">Reference proteome</keyword>
<comment type="caution">
    <text evidence="7">The sequence shown here is derived from an EMBL/GenBank/DDBJ whole genome shotgun (WGS) entry which is preliminary data.</text>
</comment>